<proteinExistence type="predicted"/>
<name>A0ACC0VV19_9STRA</name>
<reference evidence="1 2" key="1">
    <citation type="journal article" date="2022" name="bioRxiv">
        <title>The genome of the oomycete Peronosclerospora sorghi, a cosmopolitan pathogen of maize and sorghum, is inflated with dispersed pseudogenes.</title>
        <authorList>
            <person name="Fletcher K."/>
            <person name="Martin F."/>
            <person name="Isakeit T."/>
            <person name="Cavanaugh K."/>
            <person name="Magill C."/>
            <person name="Michelmore R."/>
        </authorList>
    </citation>
    <scope>NUCLEOTIDE SEQUENCE [LARGE SCALE GENOMIC DNA]</scope>
    <source>
        <strain evidence="1">P6</strain>
    </source>
</reference>
<evidence type="ECO:0000313" key="2">
    <source>
        <dbReference type="Proteomes" id="UP001163321"/>
    </source>
</evidence>
<evidence type="ECO:0000313" key="1">
    <source>
        <dbReference type="EMBL" id="KAI9909800.1"/>
    </source>
</evidence>
<keyword evidence="2" id="KW-1185">Reference proteome</keyword>
<dbReference type="EMBL" id="CM047585">
    <property type="protein sequence ID" value="KAI9909800.1"/>
    <property type="molecule type" value="Genomic_DNA"/>
</dbReference>
<organism evidence="1 2">
    <name type="scientific">Peronosclerospora sorghi</name>
    <dbReference type="NCBI Taxonomy" id="230839"/>
    <lineage>
        <taxon>Eukaryota</taxon>
        <taxon>Sar</taxon>
        <taxon>Stramenopiles</taxon>
        <taxon>Oomycota</taxon>
        <taxon>Peronosporomycetes</taxon>
        <taxon>Peronosporales</taxon>
        <taxon>Peronosporaceae</taxon>
        <taxon>Peronosclerospora</taxon>
    </lineage>
</organism>
<sequence>MQHHEKKIEISVGNSDQPPSSSFYKHSNVYKQSRRSLRILSNRYLAQTTNRFWSFCNSRRNVRKKRQQCQTVQANCGKKSAEESLIATFALT</sequence>
<gene>
    <name evidence="1" type="ORF">PsorP6_010716</name>
</gene>
<protein>
    <submittedName>
        <fullName evidence="1">Uncharacterized protein</fullName>
    </submittedName>
</protein>
<accession>A0ACC0VV19</accession>
<comment type="caution">
    <text evidence="1">The sequence shown here is derived from an EMBL/GenBank/DDBJ whole genome shotgun (WGS) entry which is preliminary data.</text>
</comment>
<dbReference type="Proteomes" id="UP001163321">
    <property type="component" value="Chromosome 6"/>
</dbReference>